<dbReference type="Gene3D" id="2.40.50.140">
    <property type="entry name" value="Nucleic acid-binding proteins"/>
    <property type="match status" value="1"/>
</dbReference>
<dbReference type="InterPro" id="IPR012340">
    <property type="entry name" value="NA-bd_OB-fold"/>
</dbReference>
<dbReference type="GO" id="GO:0043590">
    <property type="term" value="C:bacterial nucleoid"/>
    <property type="evidence" value="ECO:0007669"/>
    <property type="project" value="TreeGrafter"/>
</dbReference>
<dbReference type="NCBIfam" id="TIGR00613">
    <property type="entry name" value="reco"/>
    <property type="match status" value="1"/>
</dbReference>
<protein>
    <recommendedName>
        <fullName evidence="4">DNA repair protein RecO</fullName>
    </recommendedName>
    <alternativeName>
        <fullName evidence="4">Recombination protein O</fullName>
    </alternativeName>
</protein>
<comment type="caution">
    <text evidence="6">The sequence shown here is derived from an EMBL/GenBank/DDBJ whole genome shotgun (WGS) entry which is preliminary data.</text>
</comment>
<comment type="similarity">
    <text evidence="4">Belongs to the RecO family.</text>
</comment>
<dbReference type="PANTHER" id="PTHR33991">
    <property type="entry name" value="DNA REPAIR PROTEIN RECO"/>
    <property type="match status" value="1"/>
</dbReference>
<evidence type="ECO:0000256" key="2">
    <source>
        <dbReference type="ARBA" id="ARBA00023172"/>
    </source>
</evidence>
<gene>
    <name evidence="4 6" type="primary">recO</name>
    <name evidence="6" type="ORF">IAD50_08665</name>
</gene>
<evidence type="ECO:0000256" key="3">
    <source>
        <dbReference type="ARBA" id="ARBA00023204"/>
    </source>
</evidence>
<dbReference type="EMBL" id="DVMM01000192">
    <property type="protein sequence ID" value="HIU30350.1"/>
    <property type="molecule type" value="Genomic_DNA"/>
</dbReference>
<feature type="domain" description="DNA replication/recombination mediator RecO N-terminal" evidence="5">
    <location>
        <begin position="6"/>
        <end position="83"/>
    </location>
</feature>
<dbReference type="SUPFAM" id="SSF57863">
    <property type="entry name" value="ArfGap/RecO-like zinc finger"/>
    <property type="match status" value="1"/>
</dbReference>
<evidence type="ECO:0000256" key="1">
    <source>
        <dbReference type="ARBA" id="ARBA00022763"/>
    </source>
</evidence>
<dbReference type="GO" id="GO:0006310">
    <property type="term" value="P:DNA recombination"/>
    <property type="evidence" value="ECO:0007669"/>
    <property type="project" value="UniProtKB-UniRule"/>
</dbReference>
<dbReference type="HAMAP" id="MF_00201">
    <property type="entry name" value="RecO"/>
    <property type="match status" value="1"/>
</dbReference>
<evidence type="ECO:0000313" key="7">
    <source>
        <dbReference type="Proteomes" id="UP000824089"/>
    </source>
</evidence>
<dbReference type="InterPro" id="IPR037278">
    <property type="entry name" value="ARFGAP/RecO"/>
</dbReference>
<dbReference type="Proteomes" id="UP000824089">
    <property type="component" value="Unassembled WGS sequence"/>
</dbReference>
<dbReference type="Pfam" id="PF02565">
    <property type="entry name" value="RecO_C"/>
    <property type="match status" value="1"/>
</dbReference>
<reference evidence="6" key="1">
    <citation type="submission" date="2020-10" db="EMBL/GenBank/DDBJ databases">
        <authorList>
            <person name="Gilroy R."/>
        </authorList>
    </citation>
    <scope>NUCLEOTIDE SEQUENCE</scope>
    <source>
        <strain evidence="6">CHK195-4489</strain>
    </source>
</reference>
<dbReference type="AlphaFoldDB" id="A0A9D1LAP1"/>
<proteinExistence type="inferred from homology"/>
<sequence length="212" mass="23403">MSAERHFKTEGIVLKESPLGENGKLLVIFSREYGKMTAAAKGVRKPGSAMIQLAQLFAYSELELYRGNSGLYTLTGGTLIEPFRGLSEDYDRIRAAGTMSSVLLKIIQEELPDEETLRLFLNSLYLIAAGRRRPDFVRCVFLLKLTQYQGLQPDPGEIERQWGKPLLSGTRAALRHLSEADGGDSLFGFGVSEDVLSELAGIASMLSHEMTN</sequence>
<dbReference type="SUPFAM" id="SSF50249">
    <property type="entry name" value="Nucleic acid-binding proteins"/>
    <property type="match status" value="1"/>
</dbReference>
<dbReference type="PANTHER" id="PTHR33991:SF1">
    <property type="entry name" value="DNA REPAIR PROTEIN RECO"/>
    <property type="match status" value="1"/>
</dbReference>
<organism evidence="6 7">
    <name type="scientific">Candidatus Egerieisoma faecipullorum</name>
    <dbReference type="NCBI Taxonomy" id="2840963"/>
    <lineage>
        <taxon>Bacteria</taxon>
        <taxon>Bacillati</taxon>
        <taxon>Bacillota</taxon>
        <taxon>Clostridia</taxon>
        <taxon>Eubacteriales</taxon>
        <taxon>Clostridiaceae</taxon>
        <taxon>Clostridiaceae incertae sedis</taxon>
        <taxon>Candidatus Egerieisoma</taxon>
    </lineage>
</organism>
<comment type="function">
    <text evidence="4">Involved in DNA repair and RecF pathway recombination.</text>
</comment>
<reference evidence="6" key="2">
    <citation type="journal article" date="2021" name="PeerJ">
        <title>Extensive microbial diversity within the chicken gut microbiome revealed by metagenomics and culture.</title>
        <authorList>
            <person name="Gilroy R."/>
            <person name="Ravi A."/>
            <person name="Getino M."/>
            <person name="Pursley I."/>
            <person name="Horton D.L."/>
            <person name="Alikhan N.F."/>
            <person name="Baker D."/>
            <person name="Gharbi K."/>
            <person name="Hall N."/>
            <person name="Watson M."/>
            <person name="Adriaenssens E.M."/>
            <person name="Foster-Nyarko E."/>
            <person name="Jarju S."/>
            <person name="Secka A."/>
            <person name="Antonio M."/>
            <person name="Oren A."/>
            <person name="Chaudhuri R.R."/>
            <person name="La Ragione R."/>
            <person name="Hildebrand F."/>
            <person name="Pallen M.J."/>
        </authorList>
    </citation>
    <scope>NUCLEOTIDE SEQUENCE</scope>
    <source>
        <strain evidence="6">CHK195-4489</strain>
    </source>
</reference>
<evidence type="ECO:0000259" key="5">
    <source>
        <dbReference type="Pfam" id="PF11967"/>
    </source>
</evidence>
<accession>A0A9D1LAP1</accession>
<dbReference type="Pfam" id="PF11967">
    <property type="entry name" value="RecO_N"/>
    <property type="match status" value="1"/>
</dbReference>
<dbReference type="GO" id="GO:0006302">
    <property type="term" value="P:double-strand break repair"/>
    <property type="evidence" value="ECO:0007669"/>
    <property type="project" value="TreeGrafter"/>
</dbReference>
<evidence type="ECO:0000256" key="4">
    <source>
        <dbReference type="HAMAP-Rule" id="MF_00201"/>
    </source>
</evidence>
<dbReference type="InterPro" id="IPR003717">
    <property type="entry name" value="RecO"/>
</dbReference>
<keyword evidence="3 4" id="KW-0234">DNA repair</keyword>
<keyword evidence="1 4" id="KW-0227">DNA damage</keyword>
<evidence type="ECO:0000313" key="6">
    <source>
        <dbReference type="EMBL" id="HIU30350.1"/>
    </source>
</evidence>
<name>A0A9D1LAP1_9CLOT</name>
<keyword evidence="2 4" id="KW-0233">DNA recombination</keyword>
<dbReference type="InterPro" id="IPR022572">
    <property type="entry name" value="DNA_rep/recomb_RecO_N"/>
</dbReference>